<dbReference type="Proteomes" id="UP001054252">
    <property type="component" value="Unassembled WGS sequence"/>
</dbReference>
<dbReference type="EMBL" id="BPVZ01000061">
    <property type="protein sequence ID" value="GKV22640.1"/>
    <property type="molecule type" value="Genomic_DNA"/>
</dbReference>
<keyword evidence="2" id="KW-1185">Reference proteome</keyword>
<name>A0AAV5KDM8_9ROSI</name>
<reference evidence="1 2" key="1">
    <citation type="journal article" date="2021" name="Commun. Biol.">
        <title>The genome of Shorea leprosula (Dipterocarpaceae) highlights the ecological relevance of drought in aseasonal tropical rainforests.</title>
        <authorList>
            <person name="Ng K.K.S."/>
            <person name="Kobayashi M.J."/>
            <person name="Fawcett J.A."/>
            <person name="Hatakeyama M."/>
            <person name="Paape T."/>
            <person name="Ng C.H."/>
            <person name="Ang C.C."/>
            <person name="Tnah L.H."/>
            <person name="Lee C.T."/>
            <person name="Nishiyama T."/>
            <person name="Sese J."/>
            <person name="O'Brien M.J."/>
            <person name="Copetti D."/>
            <person name="Mohd Noor M.I."/>
            <person name="Ong R.C."/>
            <person name="Putra M."/>
            <person name="Sireger I.Z."/>
            <person name="Indrioko S."/>
            <person name="Kosugi Y."/>
            <person name="Izuno A."/>
            <person name="Isagi Y."/>
            <person name="Lee S.L."/>
            <person name="Shimizu K.K."/>
        </authorList>
    </citation>
    <scope>NUCLEOTIDE SEQUENCE [LARGE SCALE GENOMIC DNA]</scope>
    <source>
        <strain evidence="1">214</strain>
    </source>
</reference>
<evidence type="ECO:0000313" key="2">
    <source>
        <dbReference type="Proteomes" id="UP001054252"/>
    </source>
</evidence>
<comment type="caution">
    <text evidence="1">The sequence shown here is derived from an EMBL/GenBank/DDBJ whole genome shotgun (WGS) entry which is preliminary data.</text>
</comment>
<protein>
    <submittedName>
        <fullName evidence="1">Uncharacterized protein</fullName>
    </submittedName>
</protein>
<sequence length="50" mass="5389">MDPTVGIEPCSKLDQWGRGRASLSWLLHKHGKINHIAKNGASVGLNPSPN</sequence>
<dbReference type="AlphaFoldDB" id="A0AAV5KDM8"/>
<organism evidence="1 2">
    <name type="scientific">Rubroshorea leprosula</name>
    <dbReference type="NCBI Taxonomy" id="152421"/>
    <lineage>
        <taxon>Eukaryota</taxon>
        <taxon>Viridiplantae</taxon>
        <taxon>Streptophyta</taxon>
        <taxon>Embryophyta</taxon>
        <taxon>Tracheophyta</taxon>
        <taxon>Spermatophyta</taxon>
        <taxon>Magnoliopsida</taxon>
        <taxon>eudicotyledons</taxon>
        <taxon>Gunneridae</taxon>
        <taxon>Pentapetalae</taxon>
        <taxon>rosids</taxon>
        <taxon>malvids</taxon>
        <taxon>Malvales</taxon>
        <taxon>Dipterocarpaceae</taxon>
        <taxon>Rubroshorea</taxon>
    </lineage>
</organism>
<evidence type="ECO:0000313" key="1">
    <source>
        <dbReference type="EMBL" id="GKV22640.1"/>
    </source>
</evidence>
<proteinExistence type="predicted"/>
<gene>
    <name evidence="1" type="ORF">SLEP1_g32492</name>
</gene>
<accession>A0AAV5KDM8</accession>